<dbReference type="GO" id="GO:0005975">
    <property type="term" value="P:carbohydrate metabolic process"/>
    <property type="evidence" value="ECO:0007669"/>
    <property type="project" value="InterPro"/>
</dbReference>
<feature type="signal peptide" evidence="1">
    <location>
        <begin position="1"/>
        <end position="20"/>
    </location>
</feature>
<dbReference type="PROSITE" id="PS51762">
    <property type="entry name" value="GH16_2"/>
    <property type="match status" value="1"/>
</dbReference>
<dbReference type="GO" id="GO:0004553">
    <property type="term" value="F:hydrolase activity, hydrolyzing O-glycosyl compounds"/>
    <property type="evidence" value="ECO:0007669"/>
    <property type="project" value="InterPro"/>
</dbReference>
<feature type="domain" description="GH16" evidence="2">
    <location>
        <begin position="18"/>
        <end position="221"/>
    </location>
</feature>
<keyword evidence="4" id="KW-1185">Reference proteome</keyword>
<evidence type="ECO:0000259" key="2">
    <source>
        <dbReference type="PROSITE" id="PS51762"/>
    </source>
</evidence>
<reference evidence="3" key="1">
    <citation type="submission" date="2023-06" db="EMBL/GenBank/DDBJ databases">
        <title>Genome-scale phylogeny and comparative genomics of the fungal order Sordariales.</title>
        <authorList>
            <consortium name="Lawrence Berkeley National Laboratory"/>
            <person name="Hensen N."/>
            <person name="Bonometti L."/>
            <person name="Westerberg I."/>
            <person name="Brannstrom I.O."/>
            <person name="Guillou S."/>
            <person name="Cros-Aarteil S."/>
            <person name="Calhoun S."/>
            <person name="Haridas S."/>
            <person name="Kuo A."/>
            <person name="Mondo S."/>
            <person name="Pangilinan J."/>
            <person name="Riley R."/>
            <person name="Labutti K."/>
            <person name="Andreopoulos B."/>
            <person name="Lipzen A."/>
            <person name="Chen C."/>
            <person name="Yanf M."/>
            <person name="Daum C."/>
            <person name="Ng V."/>
            <person name="Clum A."/>
            <person name="Steindorff A."/>
            <person name="Ohm R."/>
            <person name="Martin F."/>
            <person name="Silar P."/>
            <person name="Natvig D."/>
            <person name="Lalanne C."/>
            <person name="Gautier V."/>
            <person name="Ament-Velasquez S.L."/>
            <person name="Kruys A."/>
            <person name="Hutchinson M.I."/>
            <person name="Powell A.J."/>
            <person name="Barry K."/>
            <person name="Miller A.N."/>
            <person name="Grigoriev I.V."/>
            <person name="Debuchy R."/>
            <person name="Gladieux P."/>
            <person name="Thoren M.H."/>
            <person name="Johannesson H."/>
        </authorList>
    </citation>
    <scope>NUCLEOTIDE SEQUENCE</scope>
    <source>
        <strain evidence="3">8032-3</strain>
    </source>
</reference>
<dbReference type="EMBL" id="MU838997">
    <property type="protein sequence ID" value="KAK1772158.1"/>
    <property type="molecule type" value="Genomic_DNA"/>
</dbReference>
<dbReference type="Gene3D" id="2.60.120.200">
    <property type="match status" value="1"/>
</dbReference>
<feature type="chain" id="PRO_5042532466" evidence="1">
    <location>
        <begin position="21"/>
        <end position="221"/>
    </location>
</feature>
<keyword evidence="3" id="KW-0378">Hydrolase</keyword>
<dbReference type="InterPro" id="IPR000757">
    <property type="entry name" value="Beta-glucanase-like"/>
</dbReference>
<dbReference type="SUPFAM" id="SSF49899">
    <property type="entry name" value="Concanavalin A-like lectins/glucanases"/>
    <property type="match status" value="1"/>
</dbReference>
<protein>
    <submittedName>
        <fullName evidence="3">Glycoside hydrolase</fullName>
    </submittedName>
</protein>
<gene>
    <name evidence="3" type="ORF">QBC33DRAFT_582504</name>
</gene>
<evidence type="ECO:0000256" key="1">
    <source>
        <dbReference type="SAM" id="SignalP"/>
    </source>
</evidence>
<evidence type="ECO:0000313" key="3">
    <source>
        <dbReference type="EMBL" id="KAK1772158.1"/>
    </source>
</evidence>
<keyword evidence="1" id="KW-0732">Signal</keyword>
<proteinExistence type="predicted"/>
<dbReference type="RefSeq" id="XP_060288371.1">
    <property type="nucleotide sequence ID" value="XM_060431345.1"/>
</dbReference>
<sequence>MRSAIQVILLGTSFVARAAAAAAPVSTVIPSTSFDSQADFDTHWDYLYPWGSDHNGAARMDKAHVKIDSGTVTLTAQRVTGQKPASHGGQSIDIHYLSGAIHARENFTVARGGGYDFTGEFRAPTMKGSWPAWWLTGVSSWPPEIDMAEWKGSGKISFNTFNTSSEVAALDVGYPAPDQFHGITCEVRDVNGRDVSVKFSMDGKLVTTQVGRDFVGKGMYL</sequence>
<evidence type="ECO:0000313" key="4">
    <source>
        <dbReference type="Proteomes" id="UP001244011"/>
    </source>
</evidence>
<dbReference type="Proteomes" id="UP001244011">
    <property type="component" value="Unassembled WGS sequence"/>
</dbReference>
<dbReference type="InterPro" id="IPR013320">
    <property type="entry name" value="ConA-like_dom_sf"/>
</dbReference>
<organism evidence="3 4">
    <name type="scientific">Phialemonium atrogriseum</name>
    <dbReference type="NCBI Taxonomy" id="1093897"/>
    <lineage>
        <taxon>Eukaryota</taxon>
        <taxon>Fungi</taxon>
        <taxon>Dikarya</taxon>
        <taxon>Ascomycota</taxon>
        <taxon>Pezizomycotina</taxon>
        <taxon>Sordariomycetes</taxon>
        <taxon>Sordariomycetidae</taxon>
        <taxon>Cephalothecales</taxon>
        <taxon>Cephalothecaceae</taxon>
        <taxon>Phialemonium</taxon>
    </lineage>
</organism>
<dbReference type="AlphaFoldDB" id="A0AAJ0CAY3"/>
<accession>A0AAJ0CAY3</accession>
<dbReference type="GeneID" id="85314532"/>
<comment type="caution">
    <text evidence="3">The sequence shown here is derived from an EMBL/GenBank/DDBJ whole genome shotgun (WGS) entry which is preliminary data.</text>
</comment>
<name>A0AAJ0CAY3_9PEZI</name>